<evidence type="ECO:0000256" key="1">
    <source>
        <dbReference type="SAM" id="MobiDB-lite"/>
    </source>
</evidence>
<accession>A0A2H0TPN3</accession>
<name>A0A2H0TPN3_9BACT</name>
<proteinExistence type="predicted"/>
<dbReference type="EMBL" id="PFCB01000029">
    <property type="protein sequence ID" value="PIR74123.1"/>
    <property type="molecule type" value="Genomic_DNA"/>
</dbReference>
<dbReference type="Proteomes" id="UP000230154">
    <property type="component" value="Unassembled WGS sequence"/>
</dbReference>
<evidence type="ECO:0000313" key="2">
    <source>
        <dbReference type="EMBL" id="PIR74123.1"/>
    </source>
</evidence>
<feature type="compositionally biased region" description="Polar residues" evidence="1">
    <location>
        <begin position="117"/>
        <end position="131"/>
    </location>
</feature>
<organism evidence="2 3">
    <name type="scientific">Candidatus Magasanikbacteria bacterium CG10_big_fil_rev_8_21_14_0_10_47_10</name>
    <dbReference type="NCBI Taxonomy" id="1974652"/>
    <lineage>
        <taxon>Bacteria</taxon>
        <taxon>Candidatus Magasanikiibacteriota</taxon>
    </lineage>
</organism>
<evidence type="ECO:0000313" key="3">
    <source>
        <dbReference type="Proteomes" id="UP000230154"/>
    </source>
</evidence>
<comment type="caution">
    <text evidence="2">The sequence shown here is derived from an EMBL/GenBank/DDBJ whole genome shotgun (WGS) entry which is preliminary data.</text>
</comment>
<sequence>MTNKKGSAKLNCIQYTEDVFVGRSYRLGGIFCFLDYREHSDPTHAAWIEPLAYAGKKIWRTPVPNPTPRRDAYTYLEQEIKKHTLSSVTIIARNANPDNPSDNEIRLTVVDAESRQPARTSEGKTLTTTYRPIQGEACGETQIISDTRPTRDAL</sequence>
<dbReference type="AlphaFoldDB" id="A0A2H0TPN3"/>
<gene>
    <name evidence="2" type="ORF">COU35_04165</name>
</gene>
<reference evidence="3" key="1">
    <citation type="submission" date="2017-09" db="EMBL/GenBank/DDBJ databases">
        <title>Depth-based differentiation of microbial function through sediment-hosted aquifers and enrichment of novel symbionts in the deep terrestrial subsurface.</title>
        <authorList>
            <person name="Probst A.J."/>
            <person name="Ladd B."/>
            <person name="Jarett J.K."/>
            <person name="Geller-Mcgrath D.E."/>
            <person name="Sieber C.M.K."/>
            <person name="Emerson J.B."/>
            <person name="Anantharaman K."/>
            <person name="Thomas B.C."/>
            <person name="Malmstrom R."/>
            <person name="Stieglmeier M."/>
            <person name="Klingl A."/>
            <person name="Woyke T."/>
            <person name="Ryan C.M."/>
            <person name="Banfield J.F."/>
        </authorList>
    </citation>
    <scope>NUCLEOTIDE SEQUENCE [LARGE SCALE GENOMIC DNA]</scope>
</reference>
<feature type="region of interest" description="Disordered" evidence="1">
    <location>
        <begin position="113"/>
        <end position="134"/>
    </location>
</feature>
<protein>
    <submittedName>
        <fullName evidence="2">Uncharacterized protein</fullName>
    </submittedName>
</protein>